<dbReference type="EC" id="6.4.1.8" evidence="3"/>
<proteinExistence type="predicted"/>
<dbReference type="Proteomes" id="UP000193963">
    <property type="component" value="Unassembled WGS sequence"/>
</dbReference>
<dbReference type="InterPro" id="IPR043129">
    <property type="entry name" value="ATPase_NBD"/>
</dbReference>
<dbReference type="InterPro" id="IPR045079">
    <property type="entry name" value="Oxoprolinase-like"/>
</dbReference>
<dbReference type="RefSeq" id="WP_085887395.1">
    <property type="nucleotide sequence ID" value="NZ_FWFN01000003.1"/>
</dbReference>
<dbReference type="Pfam" id="PF05378">
    <property type="entry name" value="Hydant_A_N"/>
    <property type="match status" value="1"/>
</dbReference>
<dbReference type="Pfam" id="PF01968">
    <property type="entry name" value="Hydantoinase_A"/>
    <property type="match status" value="1"/>
</dbReference>
<dbReference type="GO" id="GO:0016874">
    <property type="term" value="F:ligase activity"/>
    <property type="evidence" value="ECO:0007669"/>
    <property type="project" value="UniProtKB-KW"/>
</dbReference>
<evidence type="ECO:0000313" key="3">
    <source>
        <dbReference type="EMBL" id="SLN35690.1"/>
    </source>
</evidence>
<organism evidence="3 4">
    <name type="scientific">Pseudooceanicola marinus</name>
    <dbReference type="NCBI Taxonomy" id="396013"/>
    <lineage>
        <taxon>Bacteria</taxon>
        <taxon>Pseudomonadati</taxon>
        <taxon>Pseudomonadota</taxon>
        <taxon>Alphaproteobacteria</taxon>
        <taxon>Rhodobacterales</taxon>
        <taxon>Paracoccaceae</taxon>
        <taxon>Pseudooceanicola</taxon>
    </lineage>
</organism>
<dbReference type="InterPro" id="IPR002821">
    <property type="entry name" value="Hydantoinase_A"/>
</dbReference>
<evidence type="ECO:0000259" key="1">
    <source>
        <dbReference type="Pfam" id="PF01968"/>
    </source>
</evidence>
<gene>
    <name evidence="3" type="primary">apc3_3</name>
    <name evidence="3" type="ORF">PSM7751_01503</name>
</gene>
<dbReference type="AlphaFoldDB" id="A0A1X6YZ92"/>
<dbReference type="PANTHER" id="PTHR11365:SF23">
    <property type="entry name" value="HYPOTHETICAL 5-OXOPROLINASE (EUROFUNG)-RELATED"/>
    <property type="match status" value="1"/>
</dbReference>
<keyword evidence="3" id="KW-0436">Ligase</keyword>
<name>A0A1X6YZ92_9RHOB</name>
<dbReference type="EMBL" id="FWFN01000003">
    <property type="protein sequence ID" value="SLN35690.1"/>
    <property type="molecule type" value="Genomic_DNA"/>
</dbReference>
<keyword evidence="4" id="KW-1185">Reference proteome</keyword>
<dbReference type="PANTHER" id="PTHR11365">
    <property type="entry name" value="5-OXOPROLINASE RELATED"/>
    <property type="match status" value="1"/>
</dbReference>
<evidence type="ECO:0000313" key="4">
    <source>
        <dbReference type="Proteomes" id="UP000193963"/>
    </source>
</evidence>
<protein>
    <submittedName>
        <fullName evidence="3">Acetophenone carboxylase gamma subunit</fullName>
        <ecNumber evidence="3">6.4.1.8</ecNumber>
    </submittedName>
</protein>
<dbReference type="SUPFAM" id="SSF53067">
    <property type="entry name" value="Actin-like ATPase domain"/>
    <property type="match status" value="1"/>
</dbReference>
<reference evidence="4" key="1">
    <citation type="submission" date="2017-03" db="EMBL/GenBank/DDBJ databases">
        <authorList>
            <person name="Rodrigo-Torres L."/>
            <person name="Arahal R.D."/>
            <person name="Lucena T."/>
        </authorList>
    </citation>
    <scope>NUCLEOTIDE SEQUENCE [LARGE SCALE GENOMIC DNA]</scope>
    <source>
        <strain evidence="4">CECT 7751</strain>
    </source>
</reference>
<sequence>MSGTHLAVDFGARFADFVAWDEGSLRICKVPNRGDVTQVTRAGLAELGLTGAELDSLRFVSTAPLNALLDRAPGEVALLTTRGFADTLRLGRQNRVALYDPVAASPAPAFLVPEARIHEIGGRLDASGAEVEALSQTDMERAIDALRREGVKAVAVCFLFSHLNPAHEKQAAEALRAALPEVAISLSYVIDPAPREYDRTVSAALDAWIAARAGDTLAQLRGALPEGFAGQILLGEGRGVLVPEEVFDRQRAVLLTGAPAAAGRAGARASVGPEAPEDTLVLDIGSQSADIALVQGGEPVSVDFSRFAGVDLRATMVDMASVALGGARGVRQDGVELTFDGSAPEAPCLDDALAVLGRLPDPGDAARACISGFVPGKAVEETARQIVRAAAKTAALALIRYATRRNVDPARAGLCVMGGTGPLLAAEIAAEMDATSVSIPRAPAVAGAMGLAQAPRRREAIRRADSALADLGDATLTGLLEALEAEVTGEGTPVWTLTLAARAPMHPLQLTTRTRPASVAAIREDLARAYDTQFGVAPPGPGHLFSIRLSHDTITAMPVMPGAGAPTPDAARLVTTEAGAIYLPEGWDITQDGAAYRLTRSAP</sequence>
<evidence type="ECO:0000259" key="2">
    <source>
        <dbReference type="Pfam" id="PF05378"/>
    </source>
</evidence>
<dbReference type="GO" id="GO:0005829">
    <property type="term" value="C:cytosol"/>
    <property type="evidence" value="ECO:0007669"/>
    <property type="project" value="TreeGrafter"/>
</dbReference>
<dbReference type="InterPro" id="IPR008040">
    <property type="entry name" value="Hydant_A_N"/>
</dbReference>
<accession>A0A1X6YZ92</accession>
<feature type="domain" description="Hydantoinase A/oxoprolinase" evidence="1">
    <location>
        <begin position="199"/>
        <end position="457"/>
    </location>
</feature>
<dbReference type="OrthoDB" id="7856177at2"/>
<feature type="domain" description="Hydantoinase/oxoprolinase N-terminal" evidence="2">
    <location>
        <begin position="6"/>
        <end position="177"/>
    </location>
</feature>
<dbReference type="GO" id="GO:0017168">
    <property type="term" value="F:5-oxoprolinase (ATP-hydrolyzing) activity"/>
    <property type="evidence" value="ECO:0007669"/>
    <property type="project" value="TreeGrafter"/>
</dbReference>
<dbReference type="GO" id="GO:0006749">
    <property type="term" value="P:glutathione metabolic process"/>
    <property type="evidence" value="ECO:0007669"/>
    <property type="project" value="TreeGrafter"/>
</dbReference>